<dbReference type="Proteomes" id="UP000192223">
    <property type="component" value="Unplaced"/>
</dbReference>
<keyword evidence="2" id="KW-1185">Reference proteome</keyword>
<evidence type="ECO:0000256" key="1">
    <source>
        <dbReference type="SAM" id="SignalP"/>
    </source>
</evidence>
<evidence type="ECO:0000313" key="3">
    <source>
        <dbReference type="RefSeq" id="XP_018331835.1"/>
    </source>
</evidence>
<keyword evidence="1" id="KW-0732">Signal</keyword>
<feature type="chain" id="PRO_5010708037" evidence="1">
    <location>
        <begin position="26"/>
        <end position="361"/>
    </location>
</feature>
<reference evidence="3" key="1">
    <citation type="submission" date="2025-08" db="UniProtKB">
        <authorList>
            <consortium name="RefSeq"/>
        </authorList>
    </citation>
    <scope>IDENTIFICATION</scope>
    <source>
        <tissue evidence="3">Entire body</tissue>
    </source>
</reference>
<dbReference type="KEGG" id="apln:108741510"/>
<gene>
    <name evidence="3" type="primary">LOC108741510</name>
</gene>
<organism evidence="2 3">
    <name type="scientific">Agrilus planipennis</name>
    <name type="common">Emerald ash borer</name>
    <name type="synonym">Agrilus marcopoli</name>
    <dbReference type="NCBI Taxonomy" id="224129"/>
    <lineage>
        <taxon>Eukaryota</taxon>
        <taxon>Metazoa</taxon>
        <taxon>Ecdysozoa</taxon>
        <taxon>Arthropoda</taxon>
        <taxon>Hexapoda</taxon>
        <taxon>Insecta</taxon>
        <taxon>Pterygota</taxon>
        <taxon>Neoptera</taxon>
        <taxon>Endopterygota</taxon>
        <taxon>Coleoptera</taxon>
        <taxon>Polyphaga</taxon>
        <taxon>Elateriformia</taxon>
        <taxon>Buprestoidea</taxon>
        <taxon>Buprestidae</taxon>
        <taxon>Agrilinae</taxon>
        <taxon>Agrilus</taxon>
    </lineage>
</organism>
<dbReference type="OrthoDB" id="6346805at2759"/>
<sequence>MERINIVFRFVVVLVSLSIFAIVLGHPAELTTNRITAGDISLESKPGKGNEPIIALDAAPAFDNFQTSQMDKFFANIGSVLSAMSNRINKLFSRLPANYDGNVVVPLTNFQIPSDINIDFGKANSTSVTKLVNGHKVTINDTDYRNEAGNETSFFHVRVVDIHPDNHNGTISQDVLEEVKNEFDHESEEDNTILNNNDEEVLQLDPYAPIKIQKRKDNEWTEEEWSNQNAQPLDLQNIETFDEKSNVEFQPPMRDLSNDIYVNEIMANSGAPMDPNAEFIKKDPIPPLFVRQNNKAELLMPSPKNNYYYYDVVPMKPVVDLSNDIYVNEIMENSGAPINPDAELIDSKTFRQPRSFKNSNP</sequence>
<proteinExistence type="predicted"/>
<accession>A0A1W4XHJ3</accession>
<feature type="signal peptide" evidence="1">
    <location>
        <begin position="1"/>
        <end position="25"/>
    </location>
</feature>
<evidence type="ECO:0000313" key="2">
    <source>
        <dbReference type="Proteomes" id="UP000192223"/>
    </source>
</evidence>
<dbReference type="GeneID" id="108741510"/>
<dbReference type="InParanoid" id="A0A1W4XHJ3"/>
<dbReference type="AlphaFoldDB" id="A0A1W4XHJ3"/>
<protein>
    <submittedName>
        <fullName evidence="3">Uncharacterized protein LOC108741510 isoform X1</fullName>
    </submittedName>
</protein>
<dbReference type="RefSeq" id="XP_018331835.1">
    <property type="nucleotide sequence ID" value="XM_018476333.1"/>
</dbReference>
<name>A0A1W4XHJ3_AGRPL</name>